<dbReference type="AlphaFoldDB" id="A0A7U3UMR7"/>
<feature type="region of interest" description="Disordered" evidence="1">
    <location>
        <begin position="1"/>
        <end position="38"/>
    </location>
</feature>
<gene>
    <name evidence="2" type="ORF">RVR_262</name>
</gene>
<accession>A0A7U3UMR7</accession>
<reference evidence="2 3" key="4">
    <citation type="journal article" date="2020" name="Sci. Rep.">
        <title>beta-carboline chemical signals induce reveromycin production through a LuxR family regulator in Streptomyces sp. SN-593.</title>
        <authorList>
            <person name="Panthee S."/>
            <person name="Kito N."/>
            <person name="Hayashi T."/>
            <person name="Shimizu T."/>
            <person name="Ishikawa J."/>
            <person name="Hamamoto H."/>
            <person name="Osada H."/>
            <person name="Takahashi S."/>
        </authorList>
    </citation>
    <scope>NUCLEOTIDE SEQUENCE [LARGE SCALE GENOMIC DNA]</scope>
    <source>
        <strain evidence="2 3">SN-593</strain>
    </source>
</reference>
<dbReference type="InterPro" id="IPR008634">
    <property type="entry name" value="Gas-vesicle_GvpO"/>
</dbReference>
<reference evidence="2 3" key="3">
    <citation type="journal article" date="2011" name="Nat. Chem. Biol.">
        <title>Reveromycin A biosynthesis uses RevG and RevJ for stereospecific spiroacetal formation.</title>
        <authorList>
            <person name="Takahashi S."/>
            <person name="Toyoda A."/>
            <person name="Sekiyama Y."/>
            <person name="Takagi H."/>
            <person name="Nogawa T."/>
            <person name="Uramoto M."/>
            <person name="Suzuki R."/>
            <person name="Koshino H."/>
            <person name="Kumano T."/>
            <person name="Panthee S."/>
            <person name="Dairi T."/>
            <person name="Ishikawa J."/>
            <person name="Ikeda H."/>
            <person name="Sakaki Y."/>
            <person name="Osada H."/>
        </authorList>
    </citation>
    <scope>NUCLEOTIDE SEQUENCE [LARGE SCALE GENOMIC DNA]</scope>
    <source>
        <strain evidence="2 3">SN-593</strain>
    </source>
</reference>
<dbReference type="PIRSF" id="PIRSF028743">
    <property type="entry name" value="GvpO_protein"/>
    <property type="match status" value="1"/>
</dbReference>
<sequence length="107" mass="11841">MAETRARQSRPSSRRPATRTERVSDAQDAAARASRGLGKLIQRPTEGCSAVAPLEEGGWRVSVDVVEVARVPDTTSLLATYEVELSEDGSLRSYRRVHRYRRGAVDE</sequence>
<evidence type="ECO:0000256" key="1">
    <source>
        <dbReference type="SAM" id="MobiDB-lite"/>
    </source>
</evidence>
<dbReference type="Pfam" id="PF05800">
    <property type="entry name" value="GvpO"/>
    <property type="match status" value="1"/>
</dbReference>
<feature type="compositionally biased region" description="Low complexity" evidence="1">
    <location>
        <begin position="26"/>
        <end position="35"/>
    </location>
</feature>
<dbReference type="GO" id="GO:0031412">
    <property type="term" value="P:gas vesicle organization"/>
    <property type="evidence" value="ECO:0007669"/>
    <property type="project" value="InterPro"/>
</dbReference>
<proteinExistence type="predicted"/>
<keyword evidence="3" id="KW-1185">Reference proteome</keyword>
<name>A0A7U3UMR7_9ACTN</name>
<evidence type="ECO:0000313" key="2">
    <source>
        <dbReference type="EMBL" id="BBA95417.1"/>
    </source>
</evidence>
<dbReference type="KEGG" id="arev:RVR_262"/>
<reference evidence="2 3" key="2">
    <citation type="journal article" date="2011" name="J. Antibiot.">
        <title>Furaquinocins I and J: novel polyketide isoprenoid hybrid compounds from Streptomyces reveromyceticus SN-593.</title>
        <authorList>
            <person name="Panthee S."/>
            <person name="Takahashi S."/>
            <person name="Takagi H."/>
            <person name="Nogawa T."/>
            <person name="Oowada E."/>
            <person name="Uramoto M."/>
            <person name="Osada H."/>
        </authorList>
    </citation>
    <scope>NUCLEOTIDE SEQUENCE [LARGE SCALE GENOMIC DNA]</scope>
    <source>
        <strain evidence="2 3">SN-593</strain>
    </source>
</reference>
<evidence type="ECO:0000313" key="3">
    <source>
        <dbReference type="Proteomes" id="UP000595703"/>
    </source>
</evidence>
<dbReference type="RefSeq" id="WP_202231956.1">
    <property type="nucleotide sequence ID" value="NZ_AP018365.1"/>
</dbReference>
<organism evidence="2 3">
    <name type="scientific">Actinacidiphila reveromycinica</name>
    <dbReference type="NCBI Taxonomy" id="659352"/>
    <lineage>
        <taxon>Bacteria</taxon>
        <taxon>Bacillati</taxon>
        <taxon>Actinomycetota</taxon>
        <taxon>Actinomycetes</taxon>
        <taxon>Kitasatosporales</taxon>
        <taxon>Streptomycetaceae</taxon>
        <taxon>Actinacidiphila</taxon>
    </lineage>
</organism>
<reference evidence="2 3" key="1">
    <citation type="journal article" date="2010" name="J. Bacteriol.">
        <title>Biochemical characterization of a novel indole prenyltransferase from Streptomyces sp. SN-593.</title>
        <authorList>
            <person name="Takahashi S."/>
            <person name="Takagi H."/>
            <person name="Toyoda A."/>
            <person name="Uramoto M."/>
            <person name="Nogawa T."/>
            <person name="Ueki M."/>
            <person name="Sakaki Y."/>
            <person name="Osada H."/>
        </authorList>
    </citation>
    <scope>NUCLEOTIDE SEQUENCE [LARGE SCALE GENOMIC DNA]</scope>
    <source>
        <strain evidence="2 3">SN-593</strain>
    </source>
</reference>
<protein>
    <submittedName>
        <fullName evidence="2">Putative gas vesicle synthesis protein</fullName>
    </submittedName>
</protein>
<dbReference type="Proteomes" id="UP000595703">
    <property type="component" value="Chromosome"/>
</dbReference>
<dbReference type="EMBL" id="AP018365">
    <property type="protein sequence ID" value="BBA95417.1"/>
    <property type="molecule type" value="Genomic_DNA"/>
</dbReference>